<dbReference type="GO" id="GO:0031956">
    <property type="term" value="F:medium-chain fatty acid-CoA ligase activity"/>
    <property type="evidence" value="ECO:0007669"/>
    <property type="project" value="TreeGrafter"/>
</dbReference>
<reference evidence="4" key="1">
    <citation type="submission" date="2021-04" db="EMBL/GenBank/DDBJ databases">
        <title>Luteolibacter sp. 32A isolated from the skin of an Anderson's salamander (Ambystoma andersonii).</title>
        <authorList>
            <person name="Spergser J."/>
            <person name="Busse H.-J."/>
        </authorList>
    </citation>
    <scope>NUCLEOTIDE SEQUENCE</scope>
    <source>
        <strain evidence="4">32A</strain>
    </source>
</reference>
<dbReference type="InterPro" id="IPR042099">
    <property type="entry name" value="ANL_N_sf"/>
</dbReference>
<dbReference type="PANTHER" id="PTHR43201:SF5">
    <property type="entry name" value="MEDIUM-CHAIN ACYL-COA LIGASE ACSF2, MITOCHONDRIAL"/>
    <property type="match status" value="1"/>
</dbReference>
<dbReference type="Gene3D" id="3.30.300.30">
    <property type="match status" value="1"/>
</dbReference>
<dbReference type="Proteomes" id="UP000676169">
    <property type="component" value="Chromosome"/>
</dbReference>
<dbReference type="AlphaFoldDB" id="A0A975G9U7"/>
<dbReference type="EMBL" id="CP073100">
    <property type="protein sequence ID" value="QUE51503.1"/>
    <property type="molecule type" value="Genomic_DNA"/>
</dbReference>
<name>A0A975G9U7_9BACT</name>
<dbReference type="RefSeq" id="WP_211631642.1">
    <property type="nucleotide sequence ID" value="NZ_CP073100.1"/>
</dbReference>
<keyword evidence="2" id="KW-0436">Ligase</keyword>
<keyword evidence="5" id="KW-1185">Reference proteome</keyword>
<protein>
    <submittedName>
        <fullName evidence="4">AMP-binding protein</fullName>
    </submittedName>
</protein>
<accession>A0A975G9U7</accession>
<dbReference type="SUPFAM" id="SSF56801">
    <property type="entry name" value="Acetyl-CoA synthetase-like"/>
    <property type="match status" value="1"/>
</dbReference>
<gene>
    <name evidence="4" type="ORF">KBB96_01065</name>
</gene>
<evidence type="ECO:0000313" key="5">
    <source>
        <dbReference type="Proteomes" id="UP000676169"/>
    </source>
</evidence>
<evidence type="ECO:0000256" key="1">
    <source>
        <dbReference type="ARBA" id="ARBA00006432"/>
    </source>
</evidence>
<dbReference type="PANTHER" id="PTHR43201">
    <property type="entry name" value="ACYL-COA SYNTHETASE"/>
    <property type="match status" value="1"/>
</dbReference>
<dbReference type="InterPro" id="IPR045851">
    <property type="entry name" value="AMP-bd_C_sf"/>
</dbReference>
<evidence type="ECO:0000256" key="2">
    <source>
        <dbReference type="ARBA" id="ARBA00022598"/>
    </source>
</evidence>
<dbReference type="Pfam" id="PF00501">
    <property type="entry name" value="AMP-binding"/>
    <property type="match status" value="1"/>
</dbReference>
<feature type="domain" description="AMP-dependent synthetase/ligase" evidence="3">
    <location>
        <begin position="42"/>
        <end position="230"/>
    </location>
</feature>
<sequence length="373" mass="40156">MDATRLIDPAFWSDPRPLAMGDAEVTAWCRSVPDLEGHVLFQTSGSSGTPKWIALSKQALLLSAAVVNRHLGVTEDSCWGLSLPLHHVGGFGVVARTYESAGRYAELHGKWNPAGFPEWIACHGVTHVSLVPTQVHDLVTGGHRCPECLRSIVVGGGRMEDALGQAARDLGWPVLASYGMTETGSQIATQSPEILDQSYQHAPLPLLDAWNARTDEDGRLHVSGAVLFTGSIVMGSGLRRWVPRVGEWHATGDRASVEGRWLTPLGRLDSVVKILGELVDPESVERDILALSQGSLSYGMLAISAVPDLRAGHRLVPAVVGSISEGRLLDILSAYNAMAPGFRRVAAPVFLNAMPLSELGKIRRGEVLKHLME</sequence>
<evidence type="ECO:0000259" key="3">
    <source>
        <dbReference type="Pfam" id="PF00501"/>
    </source>
</evidence>
<dbReference type="GO" id="GO:0006631">
    <property type="term" value="P:fatty acid metabolic process"/>
    <property type="evidence" value="ECO:0007669"/>
    <property type="project" value="TreeGrafter"/>
</dbReference>
<dbReference type="Gene3D" id="3.40.50.12780">
    <property type="entry name" value="N-terminal domain of ligase-like"/>
    <property type="match status" value="1"/>
</dbReference>
<dbReference type="InterPro" id="IPR000873">
    <property type="entry name" value="AMP-dep_synth/lig_dom"/>
</dbReference>
<organism evidence="4 5">
    <name type="scientific">Luteolibacter ambystomatis</name>
    <dbReference type="NCBI Taxonomy" id="2824561"/>
    <lineage>
        <taxon>Bacteria</taxon>
        <taxon>Pseudomonadati</taxon>
        <taxon>Verrucomicrobiota</taxon>
        <taxon>Verrucomicrobiia</taxon>
        <taxon>Verrucomicrobiales</taxon>
        <taxon>Verrucomicrobiaceae</taxon>
        <taxon>Luteolibacter</taxon>
    </lineage>
</organism>
<proteinExistence type="inferred from homology"/>
<dbReference type="KEGG" id="lamb:KBB96_01065"/>
<comment type="similarity">
    <text evidence="1">Belongs to the ATP-dependent AMP-binding enzyme family.</text>
</comment>
<evidence type="ECO:0000313" key="4">
    <source>
        <dbReference type="EMBL" id="QUE51503.1"/>
    </source>
</evidence>